<feature type="domain" description="DUF4371" evidence="1">
    <location>
        <begin position="80"/>
        <end position="191"/>
    </location>
</feature>
<accession>A0A8D8VZX9</accession>
<dbReference type="InterPro" id="IPR025398">
    <property type="entry name" value="DUF4371"/>
</dbReference>
<dbReference type="Pfam" id="PF14291">
    <property type="entry name" value="DUF4371"/>
    <property type="match status" value="1"/>
</dbReference>
<dbReference type="EMBL" id="HBUF01120031">
    <property type="protein sequence ID" value="CAG6641968.1"/>
    <property type="molecule type" value="Transcribed_RNA"/>
</dbReference>
<protein>
    <recommendedName>
        <fullName evidence="1">DUF4371 domain-containing protein</fullName>
    </recommendedName>
</protein>
<evidence type="ECO:0000259" key="1">
    <source>
        <dbReference type="Pfam" id="PF14291"/>
    </source>
</evidence>
<dbReference type="PANTHER" id="PTHR45749">
    <property type="match status" value="1"/>
</dbReference>
<evidence type="ECO:0000313" key="2">
    <source>
        <dbReference type="EMBL" id="CAG6641968.1"/>
    </source>
</evidence>
<name>A0A8D8VZX9_9HEMI</name>
<dbReference type="AlphaFoldDB" id="A0A8D8VZX9"/>
<organism evidence="2">
    <name type="scientific">Cacopsylla melanoneura</name>
    <dbReference type="NCBI Taxonomy" id="428564"/>
    <lineage>
        <taxon>Eukaryota</taxon>
        <taxon>Metazoa</taxon>
        <taxon>Ecdysozoa</taxon>
        <taxon>Arthropoda</taxon>
        <taxon>Hexapoda</taxon>
        <taxon>Insecta</taxon>
        <taxon>Pterygota</taxon>
        <taxon>Neoptera</taxon>
        <taxon>Paraneoptera</taxon>
        <taxon>Hemiptera</taxon>
        <taxon>Sternorrhyncha</taxon>
        <taxon>Psylloidea</taxon>
        <taxon>Psyllidae</taxon>
        <taxon>Psyllinae</taxon>
        <taxon>Cacopsylla</taxon>
    </lineage>
</organism>
<proteinExistence type="predicted"/>
<sequence length="222" mass="24957">MQNTRKEELMTLTNTSKLLRQFDAVDIYPNIAVALRMVLSTPVTNCTGERSFSTLRRDPFMAEHLRAFGDKGSGNTSYLSKTTYEELIALMADKVKSTILKEVTEAKYFGFVLDSTPDISHVDQLTFVIRYVTNEGLPIERFLCFVPNVGGGHKAEEIVDSVLGLFEEFHLDILNCRGQSYDNSSNMSSGFWRSGTNNTTKSPNRVCAVISTLLEFNRVLCR</sequence>
<dbReference type="PANTHER" id="PTHR45749:SF23">
    <property type="entry name" value="ZINC FINGER MYM-TYPE PROTEIN 1-LIKE"/>
    <property type="match status" value="1"/>
</dbReference>
<reference evidence="2" key="1">
    <citation type="submission" date="2021-05" db="EMBL/GenBank/DDBJ databases">
        <authorList>
            <person name="Alioto T."/>
            <person name="Alioto T."/>
            <person name="Gomez Garrido J."/>
        </authorList>
    </citation>
    <scope>NUCLEOTIDE SEQUENCE</scope>
</reference>